<dbReference type="AlphaFoldDB" id="A0A517SWC8"/>
<dbReference type="Proteomes" id="UP000315003">
    <property type="component" value="Chromosome"/>
</dbReference>
<dbReference type="EMBL" id="CP036272">
    <property type="protein sequence ID" value="QDT60430.1"/>
    <property type="molecule type" value="Genomic_DNA"/>
</dbReference>
<dbReference type="Pfam" id="PF02289">
    <property type="entry name" value="MCH"/>
    <property type="match status" value="1"/>
</dbReference>
<keyword evidence="9 12" id="KW-0378">Hydrolase</keyword>
<dbReference type="Gene3D" id="3.10.340.11">
    <property type="entry name" value="Methenyltetrahydromethanopterin Cyclohydrolase, Chain A, domain 1"/>
    <property type="match status" value="1"/>
</dbReference>
<evidence type="ECO:0000256" key="7">
    <source>
        <dbReference type="ARBA" id="ARBA00022490"/>
    </source>
</evidence>
<proteinExistence type="inferred from homology"/>
<dbReference type="UniPathway" id="UPA00562">
    <property type="reaction ID" value="UER00703"/>
</dbReference>
<dbReference type="NCBIfam" id="TIGR03120">
    <property type="entry name" value="one_C_mch"/>
    <property type="match status" value="1"/>
</dbReference>
<protein>
    <recommendedName>
        <fullName evidence="6 12">Methenyltetrahydromethanopterin cyclohydrolase</fullName>
        <ecNumber evidence="5 12">3.5.4.27</ecNumber>
    </recommendedName>
    <alternativeName>
        <fullName evidence="10 12">Methenyl-H4MPT cyclohydrolase</fullName>
    </alternativeName>
</protein>
<comment type="similarity">
    <text evidence="4 12">Belongs to the MCH family.</text>
</comment>
<dbReference type="EC" id="3.5.4.27" evidence="5 12"/>
<evidence type="ECO:0000256" key="5">
    <source>
        <dbReference type="ARBA" id="ARBA00012765"/>
    </source>
</evidence>
<dbReference type="GO" id="GO:0005737">
    <property type="term" value="C:cytoplasm"/>
    <property type="evidence" value="ECO:0007669"/>
    <property type="project" value="UniProtKB-SubCell"/>
</dbReference>
<dbReference type="OrthoDB" id="241529at2"/>
<dbReference type="HAMAP" id="MF_00486">
    <property type="entry name" value="McH"/>
    <property type="match status" value="1"/>
</dbReference>
<gene>
    <name evidence="12 13" type="primary">mch</name>
    <name evidence="13" type="ORF">SV7mr_29530</name>
</gene>
<evidence type="ECO:0000313" key="14">
    <source>
        <dbReference type="Proteomes" id="UP000315003"/>
    </source>
</evidence>
<evidence type="ECO:0000256" key="2">
    <source>
        <dbReference type="ARBA" id="ARBA00004496"/>
    </source>
</evidence>
<name>A0A517SWC8_9BACT</name>
<comment type="subcellular location">
    <subcellularLocation>
        <location evidence="2 12">Cytoplasm</location>
    </subcellularLocation>
</comment>
<evidence type="ECO:0000256" key="1">
    <source>
        <dbReference type="ARBA" id="ARBA00004058"/>
    </source>
</evidence>
<keyword evidence="14" id="KW-1185">Reference proteome</keyword>
<comment type="pathway">
    <text evidence="3 12">One-carbon metabolism; formaldehyde degradation; formate from formaldehyde (H(4)MPT route): step 3/5.</text>
</comment>
<evidence type="ECO:0000256" key="12">
    <source>
        <dbReference type="HAMAP-Rule" id="MF_00486"/>
    </source>
</evidence>
<comment type="function">
    <text evidence="1 12">Catalyzes the hydrolysis of methenyl-H(4)MPT(+) to 5-formyl-H(4)MPT.</text>
</comment>
<reference evidence="13 14" key="1">
    <citation type="submission" date="2019-02" db="EMBL/GenBank/DDBJ databases">
        <title>Deep-cultivation of Planctomycetes and their phenomic and genomic characterization uncovers novel biology.</title>
        <authorList>
            <person name="Wiegand S."/>
            <person name="Jogler M."/>
            <person name="Boedeker C."/>
            <person name="Pinto D."/>
            <person name="Vollmers J."/>
            <person name="Rivas-Marin E."/>
            <person name="Kohn T."/>
            <person name="Peeters S.H."/>
            <person name="Heuer A."/>
            <person name="Rast P."/>
            <person name="Oberbeckmann S."/>
            <person name="Bunk B."/>
            <person name="Jeske O."/>
            <person name="Meyerdierks A."/>
            <person name="Storesund J.E."/>
            <person name="Kallscheuer N."/>
            <person name="Luecker S."/>
            <person name="Lage O.M."/>
            <person name="Pohl T."/>
            <person name="Merkel B.J."/>
            <person name="Hornburger P."/>
            <person name="Mueller R.-W."/>
            <person name="Bruemmer F."/>
            <person name="Labrenz M."/>
            <person name="Spormann A.M."/>
            <person name="Op den Camp H."/>
            <person name="Overmann J."/>
            <person name="Amann R."/>
            <person name="Jetten M.S.M."/>
            <person name="Mascher T."/>
            <person name="Medema M.H."/>
            <person name="Devos D.P."/>
            <person name="Kaster A.-K."/>
            <person name="Ovreas L."/>
            <person name="Rohde M."/>
            <person name="Galperin M.Y."/>
            <person name="Jogler C."/>
        </authorList>
    </citation>
    <scope>NUCLEOTIDE SEQUENCE [LARGE SCALE GENOMIC DNA]</scope>
    <source>
        <strain evidence="13 14">SV_7m_r</strain>
    </source>
</reference>
<evidence type="ECO:0000313" key="13">
    <source>
        <dbReference type="EMBL" id="QDT60430.1"/>
    </source>
</evidence>
<dbReference type="Gene3D" id="3.30.1030.10">
    <property type="entry name" value="Methenyltetrahydromethanopterin Cyclohydrolase, Chain A, domain 2"/>
    <property type="match status" value="1"/>
</dbReference>
<dbReference type="GO" id="GO:0006730">
    <property type="term" value="P:one-carbon metabolic process"/>
    <property type="evidence" value="ECO:0007669"/>
    <property type="project" value="UniProtKB-UniRule"/>
</dbReference>
<evidence type="ECO:0000256" key="4">
    <source>
        <dbReference type="ARBA" id="ARBA00006902"/>
    </source>
</evidence>
<evidence type="ECO:0000256" key="3">
    <source>
        <dbReference type="ARBA" id="ARBA00005087"/>
    </source>
</evidence>
<dbReference type="SUPFAM" id="SSF56199">
    <property type="entry name" value="Methenyltetrahydromethanopterin cyclohydrolase"/>
    <property type="match status" value="1"/>
</dbReference>
<evidence type="ECO:0000256" key="11">
    <source>
        <dbReference type="ARBA" id="ARBA00048684"/>
    </source>
</evidence>
<dbReference type="InterPro" id="IPR003209">
    <property type="entry name" value="METHMP_CycHdrlase"/>
</dbReference>
<evidence type="ECO:0000256" key="6">
    <source>
        <dbReference type="ARBA" id="ARBA00020597"/>
    </source>
</evidence>
<dbReference type="GO" id="GO:0046294">
    <property type="term" value="P:formaldehyde catabolic process"/>
    <property type="evidence" value="ECO:0007669"/>
    <property type="project" value="UniProtKB-UniRule"/>
</dbReference>
<keyword evidence="8 12" id="KW-0554">One-carbon metabolism</keyword>
<evidence type="ECO:0000256" key="9">
    <source>
        <dbReference type="ARBA" id="ARBA00022801"/>
    </source>
</evidence>
<dbReference type="GO" id="GO:0018759">
    <property type="term" value="F:methenyltetrahydromethanopterin cyclohydrolase activity"/>
    <property type="evidence" value="ECO:0007669"/>
    <property type="project" value="UniProtKB-UniRule"/>
</dbReference>
<keyword evidence="7 12" id="KW-0963">Cytoplasm</keyword>
<dbReference type="RefSeq" id="WP_145273120.1">
    <property type="nucleotide sequence ID" value="NZ_CP036272.1"/>
</dbReference>
<evidence type="ECO:0000256" key="10">
    <source>
        <dbReference type="ARBA" id="ARBA00030468"/>
    </source>
</evidence>
<accession>A0A517SWC8</accession>
<organism evidence="13 14">
    <name type="scientific">Stieleria bergensis</name>
    <dbReference type="NCBI Taxonomy" id="2528025"/>
    <lineage>
        <taxon>Bacteria</taxon>
        <taxon>Pseudomonadati</taxon>
        <taxon>Planctomycetota</taxon>
        <taxon>Planctomycetia</taxon>
        <taxon>Pirellulales</taxon>
        <taxon>Pirellulaceae</taxon>
        <taxon>Stieleria</taxon>
    </lineage>
</organism>
<comment type="catalytic activity">
    <reaction evidence="11 12">
        <text>5,10-methenyl-5,6,7,8-tetrahydromethanopterin + H2O = N(5)-formyl-5,6,7,8-tetrahydromethanopterin + H(+)</text>
        <dbReference type="Rhea" id="RHEA:19053"/>
        <dbReference type="ChEBI" id="CHEBI:15377"/>
        <dbReference type="ChEBI" id="CHEBI:15378"/>
        <dbReference type="ChEBI" id="CHEBI:58018"/>
        <dbReference type="ChEBI" id="CHEBI:58337"/>
        <dbReference type="EC" id="3.5.4.27"/>
    </reaction>
</comment>
<evidence type="ECO:0000256" key="8">
    <source>
        <dbReference type="ARBA" id="ARBA00022563"/>
    </source>
</evidence>
<sequence length="332" mass="35409">MNDSCWEDASDLLTPNSLAKQRWQSLASNLRSHRIQKQTIHGATVLDFGVQVKGSLEAGVALAEGCMGGLANVQVVPQSDPALVAANAVTVNVDLPLLSCLGCQYAGWPVSHEKYFAMGSGPMRLLRGKEDVLQEYQLADVPRCAEVAGVLESDHLPTDQIIELIAADCQVRPDQLTLAVAPSTSIAGTVQVVARSVETAMHKLHDLKFDLNTVVSGSAIAPLPPPAKPGDSVAGIGRTNDAMLYGATVTLWVDCSDDAIESVFQQMPSCSSKDYGQPFAKIFADYKYDFYQVDPALFSPAVVHFHNLATGKTFSAGKLNPAVMRASFGMGS</sequence>